<dbReference type="PRINTS" id="PR00929">
    <property type="entry name" value="ATHOOK"/>
</dbReference>
<dbReference type="EC" id="3.6.1.-" evidence="24"/>
<dbReference type="FunFam" id="3.40.50.10810:FF:000005">
    <property type="entry name" value="Photoperiod-independent early flowering 1"/>
    <property type="match status" value="1"/>
</dbReference>
<feature type="transmembrane region" description="Helical" evidence="20">
    <location>
        <begin position="3765"/>
        <end position="3787"/>
    </location>
</feature>
<dbReference type="SMART" id="SM00573">
    <property type="entry name" value="HSA"/>
    <property type="match status" value="1"/>
</dbReference>
<evidence type="ECO:0000259" key="22">
    <source>
        <dbReference type="PROSITE" id="PS51194"/>
    </source>
</evidence>
<dbReference type="InterPro" id="IPR000330">
    <property type="entry name" value="SNF2_N"/>
</dbReference>
<dbReference type="GO" id="GO:0140096">
    <property type="term" value="F:catalytic activity, acting on a protein"/>
    <property type="evidence" value="ECO:0007669"/>
    <property type="project" value="UniProtKB-ARBA"/>
</dbReference>
<dbReference type="GO" id="GO:0016020">
    <property type="term" value="C:membrane"/>
    <property type="evidence" value="ECO:0007669"/>
    <property type="project" value="UniProtKB-SubCell"/>
</dbReference>
<feature type="compositionally biased region" description="Low complexity" evidence="19">
    <location>
        <begin position="3213"/>
        <end position="3234"/>
    </location>
</feature>
<evidence type="ECO:0000256" key="1">
    <source>
        <dbReference type="ARBA" id="ARBA00004123"/>
    </source>
</evidence>
<gene>
    <name evidence="24" type="ORF">H671_3g9736</name>
</gene>
<keyword evidence="8 24" id="KW-0378">Hydrolase</keyword>
<feature type="compositionally biased region" description="Acidic residues" evidence="19">
    <location>
        <begin position="105"/>
        <end position="135"/>
    </location>
</feature>
<feature type="compositionally biased region" description="Acidic residues" evidence="19">
    <location>
        <begin position="1099"/>
        <end position="1128"/>
    </location>
</feature>
<feature type="compositionally biased region" description="Basic and acidic residues" evidence="19">
    <location>
        <begin position="186"/>
        <end position="200"/>
    </location>
</feature>
<dbReference type="InterPro" id="IPR017956">
    <property type="entry name" value="AT_hook_DNA-bd_motif"/>
</dbReference>
<feature type="compositionally biased region" description="Low complexity" evidence="19">
    <location>
        <begin position="2099"/>
        <end position="2128"/>
    </location>
</feature>
<feature type="domain" description="Helicase ATP-binding" evidence="21">
    <location>
        <begin position="1458"/>
        <end position="1623"/>
    </location>
</feature>
<dbReference type="PROSITE" id="PS51204">
    <property type="entry name" value="HSA"/>
    <property type="match status" value="1"/>
</dbReference>
<dbReference type="SMART" id="SM00490">
    <property type="entry name" value="HELICc"/>
    <property type="match status" value="1"/>
</dbReference>
<proteinExistence type="inferred from homology"/>
<feature type="region of interest" description="Disordered" evidence="19">
    <location>
        <begin position="661"/>
        <end position="918"/>
    </location>
</feature>
<keyword evidence="13" id="KW-0805">Transcription regulation</keyword>
<dbReference type="GO" id="GO:0003677">
    <property type="term" value="F:DNA binding"/>
    <property type="evidence" value="ECO:0007669"/>
    <property type="project" value="UniProtKB-KW"/>
</dbReference>
<feature type="region of interest" description="Disordered" evidence="19">
    <location>
        <begin position="2086"/>
        <end position="2132"/>
    </location>
</feature>
<dbReference type="GO" id="GO:0000812">
    <property type="term" value="C:Swr1 complex"/>
    <property type="evidence" value="ECO:0007669"/>
    <property type="project" value="TreeGrafter"/>
</dbReference>
<feature type="region of interest" description="Disordered" evidence="19">
    <location>
        <begin position="2962"/>
        <end position="2984"/>
    </location>
</feature>
<feature type="region of interest" description="Disordered" evidence="19">
    <location>
        <begin position="3115"/>
        <end position="3187"/>
    </location>
</feature>
<accession>A0A061IF06</accession>
<feature type="region of interest" description="Disordered" evidence="19">
    <location>
        <begin position="1270"/>
        <end position="1408"/>
    </location>
</feature>
<evidence type="ECO:0000256" key="15">
    <source>
        <dbReference type="ARBA" id="ARBA00023136"/>
    </source>
</evidence>
<keyword evidence="5" id="KW-0597">Phosphoprotein</keyword>
<feature type="compositionally biased region" description="Low complexity" evidence="19">
    <location>
        <begin position="1"/>
        <end position="13"/>
    </location>
</feature>
<dbReference type="InterPro" id="IPR050520">
    <property type="entry name" value="INO80/SWR1_helicase"/>
</dbReference>
<dbReference type="Proteomes" id="UP000030759">
    <property type="component" value="Unassembled WGS sequence"/>
</dbReference>
<evidence type="ECO:0000256" key="4">
    <source>
        <dbReference type="ARBA" id="ARBA00009220"/>
    </source>
</evidence>
<feature type="compositionally biased region" description="Acidic residues" evidence="19">
    <location>
        <begin position="1316"/>
        <end position="1334"/>
    </location>
</feature>
<feature type="region of interest" description="Disordered" evidence="19">
    <location>
        <begin position="3049"/>
        <end position="3073"/>
    </location>
</feature>
<feature type="compositionally biased region" description="Basic and acidic residues" evidence="19">
    <location>
        <begin position="674"/>
        <end position="698"/>
    </location>
</feature>
<keyword evidence="16" id="KW-0804">Transcription</keyword>
<protein>
    <submittedName>
        <fullName evidence="24">Helicase SRCAP-like protein</fullName>
        <ecNumber evidence="24">3.6.1.-</ecNumber>
    </submittedName>
</protein>
<feature type="compositionally biased region" description="Acidic residues" evidence="19">
    <location>
        <begin position="1181"/>
        <end position="1190"/>
    </location>
</feature>
<comment type="similarity">
    <text evidence="3">Belongs to the CD225/Dispanin family.</text>
</comment>
<keyword evidence="6 20" id="KW-0812">Transmembrane</keyword>
<feature type="compositionally biased region" description="Polar residues" evidence="19">
    <location>
        <begin position="728"/>
        <end position="738"/>
    </location>
</feature>
<evidence type="ECO:0000256" key="13">
    <source>
        <dbReference type="ARBA" id="ARBA00023015"/>
    </source>
</evidence>
<keyword evidence="17" id="KW-0539">Nucleus</keyword>
<feature type="region of interest" description="Disordered" evidence="19">
    <location>
        <begin position="3426"/>
        <end position="3498"/>
    </location>
</feature>
<evidence type="ECO:0000256" key="9">
    <source>
        <dbReference type="ARBA" id="ARBA00022806"/>
    </source>
</evidence>
<keyword evidence="12 20" id="KW-1133">Transmembrane helix</keyword>
<comment type="similarity">
    <text evidence="4">Belongs to the SNF2/RAD54 helicase family. SWR1 subfamily.</text>
</comment>
<feature type="compositionally biased region" description="Acidic residues" evidence="19">
    <location>
        <begin position="3599"/>
        <end position="3615"/>
    </location>
</feature>
<keyword evidence="15 20" id="KW-0472">Membrane</keyword>
<feature type="compositionally biased region" description="Acidic residues" evidence="19">
    <location>
        <begin position="1212"/>
        <end position="1233"/>
    </location>
</feature>
<dbReference type="PANTHER" id="PTHR45685">
    <property type="entry name" value="HELICASE SRCAP-RELATED"/>
    <property type="match status" value="1"/>
</dbReference>
<evidence type="ECO:0000256" key="14">
    <source>
        <dbReference type="ARBA" id="ARBA00023125"/>
    </source>
</evidence>
<dbReference type="InterPro" id="IPR023246">
    <property type="entry name" value="AUTS2"/>
</dbReference>
<sequence length="3795" mass="413594">METAAAPGPGWAAEGERRRRRCSRRDRDREQRRRRGPGGDAPRALLAAPRGSSSSSSPPPPARPWSSASSGERPGGLRRRRPRPRPRPPRPRARKRPAGSGSRGEEEEEEEEGAADDGEAEEEPEEEEEEEEDLIDGFAIASFASLEALQKDASLQPPERLEHRLKHSGKRKRGGSSGATGEPGDSSDREPGRPPGDRPRKWPNKRRRKEAFSRHSLEAGYICDAESDLDERVSDDDLDPSFTVSTSKASGPHGTFNGNCEAKLSVVPKVSGLERSQEQPPGPDPLLVPFPPKEPPPPPAPRPPVSSPTPLPATPSLPPPPQPQLQLRVSPFGLRTSPYGSSLDLSTGSSSRPPPKAPAPPDLIGQDLNSRYLNAQGGPEVVGAGGSARPLAFQFHQHNHQHQHTHQHTHQHFTPYPPGLLPPHGHMFEKYPGKMEGLFRHNPYMAFPPAVPGLPPGLPPAVSFGSLQGAFQPKNTNPELPPRLGPVLSGLPQKGTQIPDHFRPPLRKPGKWCAMHVRVAYMILRHQEKMKGDSHKLDFRNDLLPCLPGPYGALPPGQELSHPASLFTATGAVHAAANPFTTAPGAHGPFLSPSTHIDPFGRPTSFASLAALSNGAFGGLGSPTFNSSAVFAQKESPGAPPAFASPPDPWGRLHRSPLAFPAWVRPPETARTPGSDKERPVERREPSVTKEEKDRDLPFSRPQLRVSPATPKARAGEEGARPAKESVRQGTVEVQTFTGGVVSAHTGAPEVGGPERRLGRPGGPRALEGRSRWLVAQNEASSQHALQPDTSPSACSSGDNNPVILQASSKEPGSGTMQSSPSPAHPQLPVLQTQMVSDGMTGSNPVSPASSSSPASSGAGGISPQHIAQDSSLDGPPGPPDGTTVPLEGFSLSQAADLANKGPKWEKSHAEIAEQAKHEAEIETRIAELRKEGFWSLKRLPKVPEPPRSKSHWDFLCEEMQWLSADFAQERRWKRGVARKVVRMVIRHHEEQRQKEERARREEQAKLRRIASTMAKDVRQFWSNVEKVVQFKQQSRLEEKRKKALDLHLDFIVGQTEKYSDLLSQSLNQPLASSKAGSSPCLGSSSAASSPPPPVSRLDDEDGDFQPQEEEEDDEETIEVEEQQEGNDAETQRREIELLRHEGELPLEELLRSLPPQLLGVPSSPSQTPSSHDSDAHDGPEENVEEEPSQDLEVNPPPSSDTQCNQQHWHPDEDDEEFTANEDEAEDEEDTIAAEEQLEGEVDHAMELSELAREGELSMEELLQQYPGAYAYDASAPGSGNSEEEDEIEANSYDCELEETREVEEAAQEDSNQSDSAEEQSENEEDEHSEEEEMSGSSQSEESESDESEDAQSQSQADEEQEEDEGDDDDDDNDDFGVEYLLARDEERSEADGGSGPPTPGPTTTLGPKKEITDIAAAAESLQPKGYTLATTQVKTPIPLLLRGQLREYQHIGLDWLVTMYEKKLNGILADEMGLGKTIQTISLLAHLACEKGNWGPHLIIVPTSVMLNWEMELKRWCPSFKILTYYGAQKERKLKRQGWTKPNAFHVCITSYKLVLQDHQAFRRKNWRYLILDEAQNIKNFKSQRWQSLLNFNSQRRLLLTGTPLQNSLMELWSLMHFLMPHVFQSHREFKEWFSNPLTGMIEGSQEYNEGLVKRLHKVLRPFLLRRVKVDVEKQMPKKYEHVIRCRLSKRQRCLYDDFMAQTTTKETLATGHFMSVINILMQLRKVCNHPNLFDPRPVTSPFITPGICFSTASLVLRATDVHPLQRIDMGRFDLIGLEGRVSRYEADTFLPRHRLSRRILLEVATAPDPPPRPKPVKMKVNRMLQPVPKQEGRTVVVVNSPRVPLGPVPVRPPPGPEVSPQPTLGPVTPVLPAPLMVSATPTGTPVVPASRPPGPVLLSPLQPNTGPLPQVLPSPMGVMSGTSRPPTPTLSLKPAPPAPVRLSPAPPPGSSSLLKPLTVPPGYTFSPVAANTTSTTIATVTTTAVAAPNSTPQRLILSPEMQARLPSGEVVSIGQLASLAQRPVTSAGGSKPLTFQIQGNKLTLTGAQVRQLAVGQPRPLQMPPSMVNNTGVVKIVVRQAPRDGLTPVPPLAPAPRPSSSGLPAVLTSRPTLTPSRLTTPPLGTTRAPIPTPTLVRPLLKLVHSPSPEVSASAPGAAPITISSSLHVPIELTCGSSMFTCPGARFSFDQSFPGITKFSSSSGFPSGSSTFYISGFSLLSDSYDSFTDSNPGPFSYSSSGSTSSPGSVTRLCSCSGYITDSNSSYNTTINARNPFTLIITGISFNSCIGSLINNYGINPSFITSIKPGFYSDIDLSPNFSNSWWIVSISDTFFRNREPSRALFNSDIVIDSSIIPGFNTRADTVFSIRSTNGSNSNTVSGSSTPYGPKFSNRPKSSSHTDFGSSIIICFTPGPNFSANTDFEPCFSSCVHSGSNCHPDFSTGPSLNTGTNFPGVFPHRFSICPIPTATSFSGPRPRRQPPPPPRSPFYLDSLEEKRKQQRSERLERIFQLSEAHGALSPVYGTEVLDFCTLPQPVASPISPHSPGPSHPIFWTYTEAAHQAVLFPQQRLDQLSEIIERFIFVMPPVEAPPPSLHACHPPPWMAPHQAAFQEQLACELWPRARPLHRIVCNMRTQFPDLRLIQYDCGKLQTLAVLLRQLKAEGHRVLIFTQMTRMLDVLEQFLTYHGHLYLRLDGSTRVEQRQALMERFNADKRIFCFILSTRSGGVGVNLTGADTVVFYDSDWNPTMDAQAQDRCHRIGQTRDVHIYRLISERTVEENILKKANQKRMLGDMAIEGGNFTTAYFKQQTIRELFDMPLEEPPGSSASSVPEEEEEAVASKQTHILEQALCRAEDEEDIRAATQAKAEQVAELAEFNENDGFLTGEGEEASRPGAEEEEMSRAEQEIAALVEQLTPIERYAMKFLEASLEEVSREELKQAEEQVEAARKDLDQAKEEVFRLPHEEEEGPGAGDEVSCGSSGGSHRRRELELHKQELVPTESLELPGTTNSEASLVNFVPPKDLLSGVVDALPESEKNHLIPAPSSTLEAGSIPNGQQQEVPGPVEGDGPTLLPGGEELTVNLSESNGLELPPSAVSDEPLQEVLEAHRNLEEMGEVRIQISNPEKPQEIVRPEVIARSTSSSATSSPEGPSPARPPRRRTSADVEIRGQGSGQAGQPPGPKVLRKLPGRLVTVVEEKELVRRRRHRGTANTLVPGVSEPSTSPGSPSTHSMSGPESSPPSSGPCEAAPSSSLSTPTQHPFIACRHIELGMTGGGSPENGEGAELPITPPAVKRRRGRPPKKNRSPADAGRGVDETPSISKGKTNGVDPVPGSETVTVAEPALRPQFVPGPQPLGPEPVHRPEPILSPVEKRRRGRPPKARDLPIPGTISSPGDGNLESRTQPLPFPAPLTPLPPLLACPTAVTNTVTTVTISTSPPKRKRGRPPKNPPSPRPSQLPAVDTDSSSVLESCGLGVRRQPVGQVESEGSSSDEDGSRPLTRLARLRLEAEGMRGRKSEGSMVMAVIQDDLDLADSGPSGLELTPPVVSLTPKFRSTRLRPGSLVPPLETEKMPRKRSGPSVGSSGMAKRGRLQPPSPLGPEGSVEESEAEASGDEEEGDGTPRRRTGPRRLVGTTNQGDQRILRSSAPPHLSIPTISHRGRKAKTLYTFKAELNPSLSQKKGKIVKSDMVMEDEEKAAESLMSNMEAAHSPSPIHCCWLRLRYLAATSIICGCSCLGVMALVFAIKAEERHKAGQSEEAMYWGARARRLILASFAVWFAVLVLGPLLLWLLSYTIAQAE</sequence>
<dbReference type="GO" id="GO:0010468">
    <property type="term" value="P:regulation of gene expression"/>
    <property type="evidence" value="ECO:0007669"/>
    <property type="project" value="UniProtKB-ARBA"/>
</dbReference>
<feature type="compositionally biased region" description="Low complexity" evidence="19">
    <location>
        <begin position="3137"/>
        <end position="3147"/>
    </location>
</feature>
<feature type="compositionally biased region" description="Polar residues" evidence="19">
    <location>
        <begin position="778"/>
        <end position="800"/>
    </location>
</feature>
<evidence type="ECO:0000259" key="23">
    <source>
        <dbReference type="PROSITE" id="PS51204"/>
    </source>
</evidence>
<dbReference type="InterPro" id="IPR001650">
    <property type="entry name" value="Helicase_C-like"/>
</dbReference>
<keyword evidence="11" id="KW-0156">Chromatin regulator</keyword>
<feature type="compositionally biased region" description="Pro residues" evidence="19">
    <location>
        <begin position="280"/>
        <end position="323"/>
    </location>
</feature>
<feature type="compositionally biased region" description="Polar residues" evidence="19">
    <location>
        <begin position="3049"/>
        <end position="3058"/>
    </location>
</feature>
<dbReference type="InterPro" id="IPR014001">
    <property type="entry name" value="Helicase_ATP-bd"/>
</dbReference>
<feature type="region of interest" description="Disordered" evidence="19">
    <location>
        <begin position="3200"/>
        <end position="3407"/>
    </location>
</feature>
<evidence type="ECO:0000256" key="19">
    <source>
        <dbReference type="SAM" id="MobiDB-lite"/>
    </source>
</evidence>
<feature type="compositionally biased region" description="Low complexity" evidence="19">
    <location>
        <begin position="1152"/>
        <end position="1171"/>
    </location>
</feature>
<feature type="region of interest" description="Disordered" evidence="19">
    <location>
        <begin position="2373"/>
        <end position="2398"/>
    </location>
</feature>
<feature type="region of interest" description="Disordered" evidence="19">
    <location>
        <begin position="3528"/>
        <end position="3651"/>
    </location>
</feature>
<evidence type="ECO:0000256" key="8">
    <source>
        <dbReference type="ARBA" id="ARBA00022801"/>
    </source>
</evidence>
<evidence type="ECO:0000256" key="10">
    <source>
        <dbReference type="ARBA" id="ARBA00022840"/>
    </source>
</evidence>
<feature type="compositionally biased region" description="Polar residues" evidence="19">
    <location>
        <begin position="806"/>
        <end position="822"/>
    </location>
</feature>
<evidence type="ECO:0000256" key="20">
    <source>
        <dbReference type="SAM" id="Phobius"/>
    </source>
</evidence>
<dbReference type="GO" id="GO:0016887">
    <property type="term" value="F:ATP hydrolysis activity"/>
    <property type="evidence" value="ECO:0007669"/>
    <property type="project" value="TreeGrafter"/>
</dbReference>
<evidence type="ECO:0000256" key="6">
    <source>
        <dbReference type="ARBA" id="ARBA00022692"/>
    </source>
</evidence>
<dbReference type="PRINTS" id="PR02044">
    <property type="entry name" value="FIBROSIN1LPF"/>
</dbReference>
<keyword evidence="10" id="KW-0067">ATP-binding</keyword>
<feature type="compositionally biased region" description="Basic and acidic residues" evidence="19">
    <location>
        <begin position="903"/>
        <end position="918"/>
    </location>
</feature>
<organism evidence="24 25">
    <name type="scientific">Cricetulus griseus</name>
    <name type="common">Chinese hamster</name>
    <name type="synonym">Cricetulus barabensis griseus</name>
    <dbReference type="NCBI Taxonomy" id="10029"/>
    <lineage>
        <taxon>Eukaryota</taxon>
        <taxon>Metazoa</taxon>
        <taxon>Chordata</taxon>
        <taxon>Craniata</taxon>
        <taxon>Vertebrata</taxon>
        <taxon>Euteleostomi</taxon>
        <taxon>Mammalia</taxon>
        <taxon>Eutheria</taxon>
        <taxon>Euarchontoglires</taxon>
        <taxon>Glires</taxon>
        <taxon>Rodentia</taxon>
        <taxon>Myomorpha</taxon>
        <taxon>Muroidea</taxon>
        <taxon>Cricetidae</taxon>
        <taxon>Cricetinae</taxon>
        <taxon>Cricetulus</taxon>
    </lineage>
</organism>
<dbReference type="Gene3D" id="3.40.50.10810">
    <property type="entry name" value="Tandem AAA-ATPase domain"/>
    <property type="match status" value="1"/>
</dbReference>
<feature type="compositionally biased region" description="Pro residues" evidence="19">
    <location>
        <begin position="3443"/>
        <end position="3452"/>
    </location>
</feature>
<feature type="region of interest" description="Disordered" evidence="19">
    <location>
        <begin position="1069"/>
        <end position="1233"/>
    </location>
</feature>
<comment type="subcellular location">
    <subcellularLocation>
        <location evidence="2">Membrane</location>
    </subcellularLocation>
    <subcellularLocation>
        <location evidence="1">Nucleus</location>
    </subcellularLocation>
</comment>
<feature type="compositionally biased region" description="Acidic residues" evidence="19">
    <location>
        <begin position="1357"/>
        <end position="1377"/>
    </location>
</feature>
<evidence type="ECO:0000256" key="17">
    <source>
        <dbReference type="ARBA" id="ARBA00023242"/>
    </source>
</evidence>
<feature type="transmembrane region" description="Helical" evidence="20">
    <location>
        <begin position="3719"/>
        <end position="3741"/>
    </location>
</feature>
<dbReference type="PROSITE" id="PS51194">
    <property type="entry name" value="HELICASE_CTER"/>
    <property type="match status" value="1"/>
</dbReference>
<dbReference type="SUPFAM" id="SSF52540">
    <property type="entry name" value="P-loop containing nucleoside triphosphate hydrolases"/>
    <property type="match status" value="3"/>
</dbReference>
<feature type="compositionally biased region" description="Low complexity" evidence="19">
    <location>
        <begin position="1073"/>
        <end position="1089"/>
    </location>
</feature>
<feature type="region of interest" description="Disordered" evidence="19">
    <location>
        <begin position="1"/>
        <end position="369"/>
    </location>
</feature>
<evidence type="ECO:0000256" key="3">
    <source>
        <dbReference type="ARBA" id="ARBA00006843"/>
    </source>
</evidence>
<keyword evidence="7" id="KW-0547">Nucleotide-binding</keyword>
<dbReference type="GO" id="GO:0010557">
    <property type="term" value="P:positive regulation of macromolecule biosynthetic process"/>
    <property type="evidence" value="ECO:0007669"/>
    <property type="project" value="UniProtKB-ARBA"/>
</dbReference>
<feature type="compositionally biased region" description="Low complexity" evidence="19">
    <location>
        <begin position="40"/>
        <end position="56"/>
    </location>
</feature>
<evidence type="ECO:0000256" key="11">
    <source>
        <dbReference type="ARBA" id="ARBA00022853"/>
    </source>
</evidence>
<feature type="domain" description="HSA" evidence="23">
    <location>
        <begin position="940"/>
        <end position="1012"/>
    </location>
</feature>
<dbReference type="SMART" id="SM00487">
    <property type="entry name" value="DEXDc"/>
    <property type="match status" value="1"/>
</dbReference>
<evidence type="ECO:0000256" key="2">
    <source>
        <dbReference type="ARBA" id="ARBA00004370"/>
    </source>
</evidence>
<feature type="region of interest" description="Disordered" evidence="19">
    <location>
        <begin position="1918"/>
        <end position="1953"/>
    </location>
</feature>
<evidence type="ECO:0000259" key="21">
    <source>
        <dbReference type="PROSITE" id="PS51192"/>
    </source>
</evidence>
<dbReference type="Pfam" id="PF04505">
    <property type="entry name" value="CD225"/>
    <property type="match status" value="1"/>
</dbReference>
<feature type="domain" description="Helicase C-terminal" evidence="22">
    <location>
        <begin position="2648"/>
        <end position="2801"/>
    </location>
</feature>
<evidence type="ECO:0000313" key="24">
    <source>
        <dbReference type="EMBL" id="ERE79257.1"/>
    </source>
</evidence>
<feature type="compositionally biased region" description="Pro residues" evidence="19">
    <location>
        <begin position="1936"/>
        <end position="1951"/>
    </location>
</feature>
<dbReference type="FunFam" id="1.20.120.850:FF:000012">
    <property type="entry name" value="protein PHOTOPERIOD-INDEPENDENT EARLY FLOWERING 1 isoform X3"/>
    <property type="match status" value="1"/>
</dbReference>
<keyword evidence="9 24" id="KW-0347">Helicase</keyword>
<dbReference type="Pfam" id="PF00176">
    <property type="entry name" value="SNF2-rel_dom"/>
    <property type="match status" value="1"/>
</dbReference>
<dbReference type="InterPro" id="IPR027417">
    <property type="entry name" value="P-loop_NTPase"/>
</dbReference>
<feature type="compositionally biased region" description="Acidic residues" evidence="19">
    <location>
        <begin position="225"/>
        <end position="239"/>
    </location>
</feature>
<dbReference type="GO" id="GO:0042393">
    <property type="term" value="F:histone binding"/>
    <property type="evidence" value="ECO:0007669"/>
    <property type="project" value="TreeGrafter"/>
</dbReference>
<dbReference type="Pfam" id="PF15336">
    <property type="entry name" value="Auts2"/>
    <property type="match status" value="1"/>
</dbReference>
<feature type="compositionally biased region" description="Acidic residues" evidence="19">
    <location>
        <begin position="1282"/>
        <end position="1297"/>
    </location>
</feature>
<dbReference type="Pfam" id="PF07529">
    <property type="entry name" value="HSA"/>
    <property type="match status" value="1"/>
</dbReference>
<feature type="compositionally biased region" description="Acidic residues" evidence="19">
    <location>
        <begin position="1341"/>
        <end position="1350"/>
    </location>
</feature>
<feature type="compositionally biased region" description="Pro residues" evidence="19">
    <location>
        <begin position="352"/>
        <end position="361"/>
    </location>
</feature>
<dbReference type="FunFam" id="3.40.50.300:FF:000529">
    <property type="entry name" value="helicase SRCAP isoform X1"/>
    <property type="match status" value="1"/>
</dbReference>
<dbReference type="GO" id="GO:0006338">
    <property type="term" value="P:chromatin remodeling"/>
    <property type="evidence" value="ECO:0007669"/>
    <property type="project" value="TreeGrafter"/>
</dbReference>
<feature type="region of interest" description="Disordered" evidence="19">
    <location>
        <begin position="2469"/>
        <end position="2489"/>
    </location>
</feature>
<feature type="coiled-coil region" evidence="18">
    <location>
        <begin position="2929"/>
        <end position="2956"/>
    </location>
</feature>
<feature type="compositionally biased region" description="Basic residues" evidence="19">
    <location>
        <begin position="3290"/>
        <end position="3302"/>
    </location>
</feature>
<dbReference type="GO" id="GO:0005524">
    <property type="term" value="F:ATP binding"/>
    <property type="evidence" value="ECO:0007669"/>
    <property type="project" value="UniProtKB-KW"/>
</dbReference>
<dbReference type="InterPro" id="IPR038718">
    <property type="entry name" value="SNF2-like_sf"/>
</dbReference>
<feature type="compositionally biased region" description="Low complexity" evidence="19">
    <location>
        <begin position="2373"/>
        <end position="2384"/>
    </location>
</feature>
<dbReference type="CDD" id="cd18003">
    <property type="entry name" value="DEXQc_SRCAP"/>
    <property type="match status" value="1"/>
</dbReference>
<dbReference type="InterPro" id="IPR007593">
    <property type="entry name" value="CD225/Dispanin_fam"/>
</dbReference>
<evidence type="ECO:0000256" key="5">
    <source>
        <dbReference type="ARBA" id="ARBA00022553"/>
    </source>
</evidence>
<dbReference type="SMART" id="SM00384">
    <property type="entry name" value="AT_hook"/>
    <property type="match status" value="4"/>
</dbReference>
<dbReference type="Gene3D" id="3.40.50.300">
    <property type="entry name" value="P-loop containing nucleotide triphosphate hydrolases"/>
    <property type="match status" value="1"/>
</dbReference>
<dbReference type="PROSITE" id="PS51192">
    <property type="entry name" value="HELICASE_ATP_BIND_1"/>
    <property type="match status" value="1"/>
</dbReference>
<feature type="compositionally biased region" description="Low complexity" evidence="19">
    <location>
        <begin position="340"/>
        <end position="351"/>
    </location>
</feature>
<feature type="compositionally biased region" description="Basic and acidic residues" evidence="19">
    <location>
        <begin position="1130"/>
        <end position="1144"/>
    </location>
</feature>
<dbReference type="InterPro" id="IPR049730">
    <property type="entry name" value="SNF2/RAD54-like_C"/>
</dbReference>
<feature type="compositionally biased region" description="Low complexity" evidence="19">
    <location>
        <begin position="842"/>
        <end position="857"/>
    </location>
</feature>
<dbReference type="EMBL" id="KE672522">
    <property type="protein sequence ID" value="ERE79257.1"/>
    <property type="molecule type" value="Genomic_DNA"/>
</dbReference>
<feature type="region of interest" description="Disordered" evidence="19">
    <location>
        <begin position="2817"/>
        <end position="2841"/>
    </location>
</feature>
<feature type="compositionally biased region" description="Basic residues" evidence="19">
    <location>
        <begin position="163"/>
        <end position="174"/>
    </location>
</feature>
<name>A0A061IF06_CRIGR</name>
<evidence type="ECO:0000256" key="12">
    <source>
        <dbReference type="ARBA" id="ARBA00022989"/>
    </source>
</evidence>
<feature type="compositionally biased region" description="Basic and acidic residues" evidence="19">
    <location>
        <begin position="1382"/>
        <end position="1391"/>
    </location>
</feature>
<dbReference type="PANTHER" id="PTHR45685:SF1">
    <property type="entry name" value="HELICASE SRCAP"/>
    <property type="match status" value="1"/>
</dbReference>
<keyword evidence="14" id="KW-0238">DNA-binding</keyword>
<dbReference type="Pfam" id="PF00271">
    <property type="entry name" value="Helicase_C"/>
    <property type="match status" value="1"/>
</dbReference>
<dbReference type="CDD" id="cd18793">
    <property type="entry name" value="SF2_C_SNF"/>
    <property type="match status" value="1"/>
</dbReference>
<evidence type="ECO:0000256" key="7">
    <source>
        <dbReference type="ARBA" id="ARBA00022741"/>
    </source>
</evidence>
<keyword evidence="18" id="KW-0175">Coiled coil</keyword>
<feature type="compositionally biased region" description="Basic residues" evidence="19">
    <location>
        <begin position="76"/>
        <end position="97"/>
    </location>
</feature>
<feature type="compositionally biased region" description="Pro residues" evidence="19">
    <location>
        <begin position="2089"/>
        <end position="2098"/>
    </location>
</feature>
<evidence type="ECO:0000313" key="25">
    <source>
        <dbReference type="Proteomes" id="UP000030759"/>
    </source>
</evidence>
<dbReference type="GO" id="GO:0004386">
    <property type="term" value="F:helicase activity"/>
    <property type="evidence" value="ECO:0007669"/>
    <property type="project" value="UniProtKB-KW"/>
</dbReference>
<evidence type="ECO:0000256" key="16">
    <source>
        <dbReference type="ARBA" id="ARBA00023163"/>
    </source>
</evidence>
<evidence type="ECO:0000256" key="18">
    <source>
        <dbReference type="SAM" id="Coils"/>
    </source>
</evidence>
<dbReference type="InterPro" id="IPR014012">
    <property type="entry name" value="HSA_dom"/>
</dbReference>
<reference evidence="25" key="1">
    <citation type="journal article" date="2013" name="Nat. Biotechnol.">
        <title>Chinese hamster genome sequenced from sorted chromosomes.</title>
        <authorList>
            <person name="Brinkrolf K."/>
            <person name="Rupp O."/>
            <person name="Laux H."/>
            <person name="Kollin F."/>
            <person name="Ernst W."/>
            <person name="Linke B."/>
            <person name="Kofler R."/>
            <person name="Romand S."/>
            <person name="Hesse F."/>
            <person name="Budach W.E."/>
            <person name="Galosy S."/>
            <person name="Muller D."/>
            <person name="Noll T."/>
            <person name="Wienberg J."/>
            <person name="Jostock T."/>
            <person name="Leonard M."/>
            <person name="Grillari J."/>
            <person name="Tauch A."/>
            <person name="Goesmann A."/>
            <person name="Helk B."/>
            <person name="Mott J.E."/>
            <person name="Puhler A."/>
            <person name="Borth N."/>
        </authorList>
    </citation>
    <scope>NUCLEOTIDE SEQUENCE [LARGE SCALE GENOMIC DNA]</scope>
    <source>
        <strain evidence="25">17A/GY</strain>
    </source>
</reference>
<feature type="compositionally biased region" description="Basic and acidic residues" evidence="19">
    <location>
        <begin position="714"/>
        <end position="727"/>
    </location>
</feature>
<feature type="compositionally biased region" description="Low complexity" evidence="19">
    <location>
        <begin position="3241"/>
        <end position="3250"/>
    </location>
</feature>